<dbReference type="Proteomes" id="UP000712600">
    <property type="component" value="Unassembled WGS sequence"/>
</dbReference>
<dbReference type="InterPro" id="IPR044628">
    <property type="entry name" value="EF-1-gamma_plant"/>
</dbReference>
<comment type="caution">
    <text evidence="2">The sequence shown here is derived from an EMBL/GenBank/DDBJ whole genome shotgun (WGS) entry which is preliminary data.</text>
</comment>
<dbReference type="AlphaFoldDB" id="A0A8S9R799"/>
<feature type="compositionally biased region" description="Basic and acidic residues" evidence="1">
    <location>
        <begin position="33"/>
        <end position="64"/>
    </location>
</feature>
<dbReference type="GO" id="GO:0004364">
    <property type="term" value="F:glutathione transferase activity"/>
    <property type="evidence" value="ECO:0007669"/>
    <property type="project" value="InterPro"/>
</dbReference>
<dbReference type="PANTHER" id="PTHR44372">
    <property type="entry name" value="ELONGATION FACTOR 1-GAMMA 1-RELATED"/>
    <property type="match status" value="1"/>
</dbReference>
<dbReference type="InterPro" id="IPR036433">
    <property type="entry name" value="EF1B_G_C_sf"/>
</dbReference>
<gene>
    <name evidence="2" type="ORF">F2Q69_00013018</name>
</gene>
<dbReference type="Gene3D" id="3.40.30.10">
    <property type="entry name" value="Glutaredoxin"/>
    <property type="match status" value="1"/>
</dbReference>
<evidence type="ECO:0000313" key="2">
    <source>
        <dbReference type="EMBL" id="KAF3559385.1"/>
    </source>
</evidence>
<accession>A0A8S9R799</accession>
<name>A0A8S9R799_BRACR</name>
<organism evidence="2 3">
    <name type="scientific">Brassica cretica</name>
    <name type="common">Mustard</name>
    <dbReference type="NCBI Taxonomy" id="69181"/>
    <lineage>
        <taxon>Eukaryota</taxon>
        <taxon>Viridiplantae</taxon>
        <taxon>Streptophyta</taxon>
        <taxon>Embryophyta</taxon>
        <taxon>Tracheophyta</taxon>
        <taxon>Spermatophyta</taxon>
        <taxon>Magnoliopsida</taxon>
        <taxon>eudicotyledons</taxon>
        <taxon>Gunneridae</taxon>
        <taxon>Pentapetalae</taxon>
        <taxon>rosids</taxon>
        <taxon>malvids</taxon>
        <taxon>Brassicales</taxon>
        <taxon>Brassicaceae</taxon>
        <taxon>Brassiceae</taxon>
        <taxon>Brassica</taxon>
    </lineage>
</organism>
<dbReference type="SUPFAM" id="SSF89942">
    <property type="entry name" value="eEF1-gamma domain"/>
    <property type="match status" value="1"/>
</dbReference>
<dbReference type="PANTHER" id="PTHR44372:SF13">
    <property type="entry name" value="ELONGATION FACTOR 1-GAMMA 1-RELATED"/>
    <property type="match status" value="1"/>
</dbReference>
<sequence length="203" mass="23067">MVNLPNFEKVIGDAKQTEVVPRILSQEAAQPTKPKEEPKKAAPPAEEPKLAKEEKATKLDEEVEAPKPKAKYPIDFLQPRPMVLDEWKRLYSNTNSNIREVVIKVYELVIIFPFDLHFGTFFGSCASVRSSFLVLNTYKGNKEADKALIVAEYADVMIEEASNFPMGVTNKSPEFLKLNPIREAHIEQWIDFSSLEIDANMLR</sequence>
<reference evidence="2" key="1">
    <citation type="submission" date="2019-12" db="EMBL/GenBank/DDBJ databases">
        <title>Genome sequencing and annotation of Brassica cretica.</title>
        <authorList>
            <person name="Studholme D.J."/>
            <person name="Sarris P."/>
        </authorList>
    </citation>
    <scope>NUCLEOTIDE SEQUENCE</scope>
    <source>
        <strain evidence="2">PFS-109/04</strain>
        <tissue evidence="2">Leaf</tissue>
    </source>
</reference>
<evidence type="ECO:0000313" key="3">
    <source>
        <dbReference type="Proteomes" id="UP000712600"/>
    </source>
</evidence>
<proteinExistence type="predicted"/>
<feature type="region of interest" description="Disordered" evidence="1">
    <location>
        <begin position="21"/>
        <end position="64"/>
    </location>
</feature>
<evidence type="ECO:0000256" key="1">
    <source>
        <dbReference type="SAM" id="MobiDB-lite"/>
    </source>
</evidence>
<protein>
    <submittedName>
        <fullName evidence="2">Uncharacterized protein</fullName>
    </submittedName>
</protein>
<dbReference type="GO" id="GO:0003746">
    <property type="term" value="F:translation elongation factor activity"/>
    <property type="evidence" value="ECO:0007669"/>
    <property type="project" value="InterPro"/>
</dbReference>
<dbReference type="EMBL" id="QGKX02000996">
    <property type="protein sequence ID" value="KAF3559385.1"/>
    <property type="molecule type" value="Genomic_DNA"/>
</dbReference>